<dbReference type="EMBL" id="CP009761">
    <property type="protein sequence ID" value="AIZ36065.1"/>
    <property type="molecule type" value="Genomic_DNA"/>
</dbReference>
<dbReference type="InterPro" id="IPR025877">
    <property type="entry name" value="MobA-like_NTP_Trfase"/>
</dbReference>
<gene>
    <name evidence="10" type="ORF">HXM94_03405</name>
    <name evidence="11" type="ORF">NM222_07115</name>
    <name evidence="9" type="ORF">NW74_01145</name>
</gene>
<keyword evidence="7" id="KW-0501">Molybdenum cofactor biosynthesis</keyword>
<evidence type="ECO:0000256" key="3">
    <source>
        <dbReference type="ARBA" id="ARBA00022723"/>
    </source>
</evidence>
<dbReference type="GO" id="GO:0046872">
    <property type="term" value="F:metal ion binding"/>
    <property type="evidence" value="ECO:0007669"/>
    <property type="project" value="UniProtKB-KW"/>
</dbReference>
<dbReference type="InterPro" id="IPR029044">
    <property type="entry name" value="Nucleotide-diphossugar_trans"/>
</dbReference>
<accession>A0A0B4RZZ5</accession>
<keyword evidence="5" id="KW-0460">Magnesium</keyword>
<reference evidence="9 12" key="1">
    <citation type="submission" date="2014-10" db="EMBL/GenBank/DDBJ databases">
        <title>Complete genome sequence of Parvimonas micra KCOM 1535 (= ChDC B708).</title>
        <authorList>
            <person name="Kook J.-K."/>
            <person name="Park S.-N."/>
            <person name="Lim Y.K."/>
            <person name="Roh H."/>
        </authorList>
    </citation>
    <scope>NUCLEOTIDE SEQUENCE [LARGE SCALE GENOMIC DNA]</scope>
    <source>
        <strain evidence="9">KCOM 1535</strain>
        <strain evidence="12">KCOM 1535 / ChDC B708</strain>
    </source>
</reference>
<evidence type="ECO:0000256" key="6">
    <source>
        <dbReference type="ARBA" id="ARBA00023134"/>
    </source>
</evidence>
<dbReference type="CDD" id="cd02503">
    <property type="entry name" value="MobA"/>
    <property type="match status" value="1"/>
</dbReference>
<proteinExistence type="predicted"/>
<dbReference type="STRING" id="33033.NW74_01145"/>
<keyword evidence="2" id="KW-0808">Transferase</keyword>
<evidence type="ECO:0000313" key="10">
    <source>
        <dbReference type="EMBL" id="MBF1306825.1"/>
    </source>
</evidence>
<protein>
    <submittedName>
        <fullName evidence="10">Molybdenum cofactor guanylyltransferase</fullName>
    </submittedName>
</protein>
<dbReference type="GO" id="GO:0005525">
    <property type="term" value="F:GTP binding"/>
    <property type="evidence" value="ECO:0007669"/>
    <property type="project" value="UniProtKB-KW"/>
</dbReference>
<dbReference type="GO" id="GO:0006777">
    <property type="term" value="P:Mo-molybdopterin cofactor biosynthetic process"/>
    <property type="evidence" value="ECO:0007669"/>
    <property type="project" value="UniProtKB-KW"/>
</dbReference>
<feature type="domain" description="MobA-like NTP transferase" evidence="8">
    <location>
        <begin position="4"/>
        <end position="152"/>
    </location>
</feature>
<dbReference type="OrthoDB" id="9788394at2"/>
<evidence type="ECO:0000313" key="9">
    <source>
        <dbReference type="EMBL" id="AIZ36065.1"/>
    </source>
</evidence>
<keyword evidence="3" id="KW-0479">Metal-binding</keyword>
<evidence type="ECO:0000259" key="8">
    <source>
        <dbReference type="Pfam" id="PF12804"/>
    </source>
</evidence>
<organism evidence="9 12">
    <name type="scientific">Parvimonas micra</name>
    <dbReference type="NCBI Taxonomy" id="33033"/>
    <lineage>
        <taxon>Bacteria</taxon>
        <taxon>Bacillati</taxon>
        <taxon>Bacillota</taxon>
        <taxon>Tissierellia</taxon>
        <taxon>Tissierellales</taxon>
        <taxon>Peptoniphilaceae</taxon>
        <taxon>Parvimonas</taxon>
    </lineage>
</organism>
<evidence type="ECO:0000256" key="2">
    <source>
        <dbReference type="ARBA" id="ARBA00022679"/>
    </source>
</evidence>
<evidence type="ECO:0000256" key="5">
    <source>
        <dbReference type="ARBA" id="ARBA00022842"/>
    </source>
</evidence>
<name>A0A0B4RZZ5_9FIRM</name>
<dbReference type="GO" id="GO:0016779">
    <property type="term" value="F:nucleotidyltransferase activity"/>
    <property type="evidence" value="ECO:0007669"/>
    <property type="project" value="UniProtKB-KW"/>
</dbReference>
<keyword evidence="10" id="KW-0548">Nucleotidyltransferase</keyword>
<dbReference type="InterPro" id="IPR013482">
    <property type="entry name" value="Molybde_CF_guanTrfase"/>
</dbReference>
<reference evidence="10" key="2">
    <citation type="submission" date="2020-04" db="EMBL/GenBank/DDBJ databases">
        <title>Deep metagenomics examines the oral microbiome during advanced dental caries in children, revealing novel taxa and co-occurrences with host molecules.</title>
        <authorList>
            <person name="Baker J.L."/>
            <person name="Morton J.T."/>
            <person name="Dinis M."/>
            <person name="Alvarez R."/>
            <person name="Tran N.C."/>
            <person name="Knight R."/>
            <person name="Edlund A."/>
        </authorList>
    </citation>
    <scope>NUCLEOTIDE SEQUENCE</scope>
    <source>
        <strain evidence="10">JCVI_23_bin.11</strain>
    </source>
</reference>
<dbReference type="EMBL" id="CP101412">
    <property type="protein sequence ID" value="WBB30713.1"/>
    <property type="molecule type" value="Genomic_DNA"/>
</dbReference>
<evidence type="ECO:0000256" key="4">
    <source>
        <dbReference type="ARBA" id="ARBA00022741"/>
    </source>
</evidence>
<evidence type="ECO:0000256" key="7">
    <source>
        <dbReference type="ARBA" id="ARBA00023150"/>
    </source>
</evidence>
<keyword evidence="6" id="KW-0342">GTP-binding</keyword>
<keyword evidence="1" id="KW-0963">Cytoplasm</keyword>
<dbReference type="RefSeq" id="WP_029950334.1">
    <property type="nucleotide sequence ID" value="NZ_CAJPUJ010000025.1"/>
</dbReference>
<dbReference type="Proteomes" id="UP000031386">
    <property type="component" value="Chromosome"/>
</dbReference>
<dbReference type="PANTHER" id="PTHR19136:SF81">
    <property type="entry name" value="MOLYBDENUM COFACTOR GUANYLYLTRANSFERASE"/>
    <property type="match status" value="1"/>
</dbReference>
<dbReference type="SUPFAM" id="SSF53448">
    <property type="entry name" value="Nucleotide-diphospho-sugar transferases"/>
    <property type="match status" value="1"/>
</dbReference>
<dbReference type="EMBL" id="JABZRE010000008">
    <property type="protein sequence ID" value="MBF1306825.1"/>
    <property type="molecule type" value="Genomic_DNA"/>
</dbReference>
<evidence type="ECO:0000313" key="11">
    <source>
        <dbReference type="EMBL" id="WBB30713.1"/>
    </source>
</evidence>
<sequence>MINCIILAGGNSIRMTFPKEYIEIEEKYLIHNSIEILKNVFDDIVVVSNNRGHYKDLKVRVVRDIFYKKGPMAGLHSGLCYSNSDFSFLTACDMPNMDEKFIRFLILKLDKNFDGIVCLSEKGKILPMNGIYRNSLKENLREELIKDNRKFIRFIEDNNFKFLKYEDWKKFDEKNIFENLNTIKELEEFKKKLLTIKKD</sequence>
<evidence type="ECO:0000313" key="12">
    <source>
        <dbReference type="Proteomes" id="UP000031386"/>
    </source>
</evidence>
<reference evidence="11" key="3">
    <citation type="submission" date="2022-07" db="EMBL/GenBank/DDBJ databases">
        <title>Parvimonas micra travels from the subgingival sulcus of the human oral cavity to the colorectal adenocarcinoma.</title>
        <authorList>
            <person name="Conde-Perez K."/>
            <person name="Buetas E."/>
            <person name="Aja-Macaya P."/>
            <person name="Martin-De Arribas E."/>
            <person name="Iglesias-Corras I."/>
            <person name="Trigo-Tasende N."/>
            <person name="Nasser-Ali M."/>
            <person name="Estevez L.S."/>
            <person name="Rumbo-Feal S."/>
            <person name="Otero-Alen B."/>
            <person name="Noguera J.F."/>
            <person name="Concha A."/>
            <person name="Pardinas-Lopez S."/>
            <person name="Carda-Dieguez M."/>
            <person name="Gomez-Randulfe I."/>
            <person name="Martinez-Lago N."/>
            <person name="Ladra S."/>
            <person name="Aparicio L.A."/>
            <person name="Bou G."/>
            <person name="Mira A."/>
            <person name="Vallejo J.A."/>
            <person name="Poza M."/>
        </authorList>
    </citation>
    <scope>NUCLEOTIDE SEQUENCE</scope>
    <source>
        <strain evidence="11">PM102KC-G-1</strain>
    </source>
</reference>
<dbReference type="PANTHER" id="PTHR19136">
    <property type="entry name" value="MOLYBDENUM COFACTOR GUANYLYLTRANSFERASE"/>
    <property type="match status" value="1"/>
</dbReference>
<dbReference type="Pfam" id="PF12804">
    <property type="entry name" value="NTP_transf_3"/>
    <property type="match status" value="1"/>
</dbReference>
<dbReference type="Proteomes" id="UP000758611">
    <property type="component" value="Unassembled WGS sequence"/>
</dbReference>
<dbReference type="Proteomes" id="UP001210690">
    <property type="component" value="Chromosome"/>
</dbReference>
<dbReference type="Gene3D" id="3.90.550.10">
    <property type="entry name" value="Spore Coat Polysaccharide Biosynthesis Protein SpsA, Chain A"/>
    <property type="match status" value="1"/>
</dbReference>
<keyword evidence="4" id="KW-0547">Nucleotide-binding</keyword>
<dbReference type="KEGG" id="pmic:NW74_01145"/>
<dbReference type="AlphaFoldDB" id="A0A0B4RZZ5"/>
<evidence type="ECO:0000256" key="1">
    <source>
        <dbReference type="ARBA" id="ARBA00022490"/>
    </source>
</evidence>
<keyword evidence="12" id="KW-1185">Reference proteome</keyword>